<evidence type="ECO:0000259" key="2">
    <source>
        <dbReference type="Pfam" id="PF02771"/>
    </source>
</evidence>
<keyword evidence="5" id="KW-1185">Reference proteome</keyword>
<proteinExistence type="predicted"/>
<dbReference type="InterPro" id="IPR036250">
    <property type="entry name" value="AcylCo_DH-like_C"/>
</dbReference>
<dbReference type="Gene3D" id="2.40.110.10">
    <property type="entry name" value="Butyryl-CoA Dehydrogenase, subunit A, domain 2"/>
    <property type="match status" value="1"/>
</dbReference>
<dbReference type="PIRSF" id="PIRSF016578">
    <property type="entry name" value="HsaA"/>
    <property type="match status" value="1"/>
</dbReference>
<dbReference type="InterPro" id="IPR013107">
    <property type="entry name" value="Acyl-CoA_DH_C"/>
</dbReference>
<dbReference type="Gene3D" id="1.10.540.10">
    <property type="entry name" value="Acyl-CoA dehydrogenase/oxidase, N-terminal domain"/>
    <property type="match status" value="1"/>
</dbReference>
<dbReference type="PANTHER" id="PTHR43884:SF25">
    <property type="entry name" value="ACYL-COA DEHYDROGENASE YDBM-RELATED"/>
    <property type="match status" value="1"/>
</dbReference>
<evidence type="ECO:0000313" key="5">
    <source>
        <dbReference type="Proteomes" id="UP000254978"/>
    </source>
</evidence>
<gene>
    <name evidence="4" type="primary">hsaA_5</name>
    <name evidence="4" type="ORF">NCTC10821_03238</name>
</gene>
<dbReference type="RefSeq" id="WP_115279118.1">
    <property type="nucleotide sequence ID" value="NZ_AP022600.1"/>
</dbReference>
<dbReference type="GO" id="GO:0003995">
    <property type="term" value="F:acyl-CoA dehydrogenase activity"/>
    <property type="evidence" value="ECO:0007669"/>
    <property type="project" value="TreeGrafter"/>
</dbReference>
<accession>A0A378TGC7</accession>
<evidence type="ECO:0000256" key="1">
    <source>
        <dbReference type="ARBA" id="ARBA00023002"/>
    </source>
</evidence>
<dbReference type="Gene3D" id="1.20.140.10">
    <property type="entry name" value="Butyryl-CoA Dehydrogenase, subunit A, domain 3"/>
    <property type="match status" value="1"/>
</dbReference>
<dbReference type="InterPro" id="IPR037069">
    <property type="entry name" value="AcylCoA_DH/ox_N_sf"/>
</dbReference>
<reference evidence="4 5" key="1">
    <citation type="submission" date="2018-06" db="EMBL/GenBank/DDBJ databases">
        <authorList>
            <consortium name="Pathogen Informatics"/>
            <person name="Doyle S."/>
        </authorList>
    </citation>
    <scope>NUCLEOTIDE SEQUENCE [LARGE SCALE GENOMIC DNA]</scope>
    <source>
        <strain evidence="4 5">NCTC10821</strain>
    </source>
</reference>
<feature type="domain" description="Acyl-CoA dehydrogenase/oxidase N-terminal" evidence="2">
    <location>
        <begin position="16"/>
        <end position="89"/>
    </location>
</feature>
<dbReference type="InterPro" id="IPR046373">
    <property type="entry name" value="Acyl-CoA_Oxase/DH_mid-dom_sf"/>
</dbReference>
<name>A0A378TGC7_9MYCO</name>
<dbReference type="AlphaFoldDB" id="A0A378TGC7"/>
<evidence type="ECO:0000259" key="3">
    <source>
        <dbReference type="Pfam" id="PF08028"/>
    </source>
</evidence>
<dbReference type="PANTHER" id="PTHR43884">
    <property type="entry name" value="ACYL-COA DEHYDROGENASE"/>
    <property type="match status" value="1"/>
</dbReference>
<dbReference type="InterPro" id="IPR009100">
    <property type="entry name" value="AcylCoA_DH/oxidase_NM_dom_sf"/>
</dbReference>
<sequence>MISVSTTIHDIATAPAALRASIESHMASMDAHAEIPQDLHAELREAGVFRMLTPREYGGLAAPLSSALTVYEDLAHIDASVGLVTWNANFGFIGALLSPLGAQRIWDGSTAPVFANSGMPGTATPDNQGYRINGRWRLVSGVHHADWIVLVVIVAGPGGTPLVKGAVVHRDQITIHQAWDVTGLRGTGSHEITVEDVLVPGELVFGFDDPVRVDGDLYQGFIPALVFPGCTAVALGVARRALSETVALIGNKPSMTGRLADSPRVQYAIAKHESAVAAARLLLHAAVGELEGAANRHEPVTLAQRAALRAAMTHAAEVSREALVSAYQLASSTALFRSHPLERIFRDGMATLQHANHSALFMEAAGRARLGLDPGVPLF</sequence>
<dbReference type="EMBL" id="UGQT01000001">
    <property type="protein sequence ID" value="STZ59700.1"/>
    <property type="molecule type" value="Genomic_DNA"/>
</dbReference>
<organism evidence="4 5">
    <name type="scientific">Mycolicibacterium tokaiense</name>
    <dbReference type="NCBI Taxonomy" id="39695"/>
    <lineage>
        <taxon>Bacteria</taxon>
        <taxon>Bacillati</taxon>
        <taxon>Actinomycetota</taxon>
        <taxon>Actinomycetes</taxon>
        <taxon>Mycobacteriales</taxon>
        <taxon>Mycobacteriaceae</taxon>
        <taxon>Mycolicibacterium</taxon>
    </lineage>
</organism>
<dbReference type="InterPro" id="IPR013786">
    <property type="entry name" value="AcylCoA_DH/ox_N"/>
</dbReference>
<dbReference type="Proteomes" id="UP000254978">
    <property type="component" value="Unassembled WGS sequence"/>
</dbReference>
<dbReference type="GO" id="GO:0050660">
    <property type="term" value="F:flavin adenine dinucleotide binding"/>
    <property type="evidence" value="ECO:0007669"/>
    <property type="project" value="InterPro"/>
</dbReference>
<dbReference type="EC" id="1.14.14.12" evidence="4"/>
<feature type="domain" description="Acyl-CoA dehydrogenase C-terminal" evidence="3">
    <location>
        <begin position="231"/>
        <end position="358"/>
    </location>
</feature>
<dbReference type="Pfam" id="PF08028">
    <property type="entry name" value="Acyl-CoA_dh_2"/>
    <property type="match status" value="1"/>
</dbReference>
<dbReference type="GO" id="GO:0036383">
    <property type="term" value="F:3-hydroxy-9,10-secoandrosta-1,3,5(10)-triene-9,17-dione monooxygenase activity"/>
    <property type="evidence" value="ECO:0007669"/>
    <property type="project" value="UniProtKB-EC"/>
</dbReference>
<evidence type="ECO:0000313" key="4">
    <source>
        <dbReference type="EMBL" id="STZ59700.1"/>
    </source>
</evidence>
<dbReference type="SUPFAM" id="SSF47203">
    <property type="entry name" value="Acyl-CoA dehydrogenase C-terminal domain-like"/>
    <property type="match status" value="1"/>
</dbReference>
<keyword evidence="1 4" id="KW-0560">Oxidoreductase</keyword>
<dbReference type="Pfam" id="PF02771">
    <property type="entry name" value="Acyl-CoA_dh_N"/>
    <property type="match status" value="1"/>
</dbReference>
<dbReference type="OrthoDB" id="3404950at2"/>
<dbReference type="SUPFAM" id="SSF56645">
    <property type="entry name" value="Acyl-CoA dehydrogenase NM domain-like"/>
    <property type="match status" value="1"/>
</dbReference>
<protein>
    <submittedName>
        <fullName evidence="4">Acyl-CoA dehydrogenase</fullName>
        <ecNumber evidence="4">1.14.14.12</ecNumber>
    </submittedName>
</protein>